<evidence type="ECO:0000256" key="5">
    <source>
        <dbReference type="ARBA" id="ARBA00022833"/>
    </source>
</evidence>
<dbReference type="PRINTS" id="PR00398">
    <property type="entry name" value="STRDHORMONER"/>
</dbReference>
<keyword evidence="7" id="KW-0238">DNA-binding</keyword>
<sequence>MTANKVVIGACLICGEDATGKHYGVQPCCAGCKTFFRRAVIQRQDTNCRRPGACEEERSVRKMCRACRYAKCLEIGMSKEALQPRRDLIGCRRFNQNRRISTSSNGDGNILNELNTTPPINEAKPELLKFIQQLTQTDETIRARKFEMVRSKMEAKKLAEMVRQGSWAPEKFSVMLGSDISACTQVEMMTMMEWAQSLPGFTSLPIVDRVTLLKRYAVHHLILEHGYYTANLNVKDVWFISNGSCMPRRVNMLPDDAIRVIPEERKWRQDKLYTEMTDRCIDEVVDPLRRLQLTPEELVTLKIMMLFNCGNHYHTEENISFLSEETRRMIINFKNRVIAGLFQHYQNIRLKNYEERFGNVILTVSGISSAASAMFESYQVMRLFKITVFDQISEHLLFDAED</sequence>
<dbReference type="InterPro" id="IPR001723">
    <property type="entry name" value="Nuclear_hrmn_rcpt"/>
</dbReference>
<dbReference type="PANTHER" id="PTHR46587">
    <property type="entry name" value="NUCLEAR HORMONE RECEPTOR FAMILY"/>
    <property type="match status" value="1"/>
</dbReference>
<evidence type="ECO:0000313" key="14">
    <source>
        <dbReference type="WBParaSite" id="PSU_v2.g16469.t1"/>
    </source>
</evidence>
<dbReference type="Gene3D" id="1.10.565.10">
    <property type="entry name" value="Retinoid X Receptor"/>
    <property type="match status" value="1"/>
</dbReference>
<evidence type="ECO:0000259" key="12">
    <source>
        <dbReference type="PROSITE" id="PS51843"/>
    </source>
</evidence>
<evidence type="ECO:0000256" key="6">
    <source>
        <dbReference type="ARBA" id="ARBA00023015"/>
    </source>
</evidence>
<evidence type="ECO:0000256" key="7">
    <source>
        <dbReference type="ARBA" id="ARBA00023125"/>
    </source>
</evidence>
<dbReference type="InterPro" id="IPR001628">
    <property type="entry name" value="Znf_hrmn_rcpt"/>
</dbReference>
<dbReference type="Pfam" id="PF00104">
    <property type="entry name" value="Hormone_recep"/>
    <property type="match status" value="1"/>
</dbReference>
<comment type="subcellular location">
    <subcellularLocation>
        <location evidence="1">Nucleus</location>
    </subcellularLocation>
</comment>
<protein>
    <submittedName>
        <fullName evidence="14">Uncharacterized protein</fullName>
    </submittedName>
</protein>
<dbReference type="GO" id="GO:0003700">
    <property type="term" value="F:DNA-binding transcription factor activity"/>
    <property type="evidence" value="ECO:0007669"/>
    <property type="project" value="InterPro"/>
</dbReference>
<dbReference type="SUPFAM" id="SSF57716">
    <property type="entry name" value="Glucocorticoid receptor-like (DNA-binding domain)"/>
    <property type="match status" value="1"/>
</dbReference>
<keyword evidence="10" id="KW-0539">Nucleus</keyword>
<dbReference type="WBParaSite" id="PSU_v2.g16469.t1">
    <property type="protein sequence ID" value="PSU_v2.g16469.t1"/>
    <property type="gene ID" value="PSU_v2.g16469"/>
</dbReference>
<dbReference type="GO" id="GO:0008270">
    <property type="term" value="F:zinc ion binding"/>
    <property type="evidence" value="ECO:0007669"/>
    <property type="project" value="UniProtKB-KW"/>
</dbReference>
<dbReference type="SUPFAM" id="SSF48508">
    <property type="entry name" value="Nuclear receptor ligand-binding domain"/>
    <property type="match status" value="1"/>
</dbReference>
<comment type="similarity">
    <text evidence="2">Belongs to the nuclear hormone receptor family.</text>
</comment>
<evidence type="ECO:0000256" key="9">
    <source>
        <dbReference type="ARBA" id="ARBA00023170"/>
    </source>
</evidence>
<keyword evidence="4" id="KW-0863">Zinc-finger</keyword>
<evidence type="ECO:0000256" key="4">
    <source>
        <dbReference type="ARBA" id="ARBA00022771"/>
    </source>
</evidence>
<name>A0A914YGK4_9BILA</name>
<dbReference type="Gene3D" id="3.30.50.10">
    <property type="entry name" value="Erythroid Transcription Factor GATA-1, subunit A"/>
    <property type="match status" value="1"/>
</dbReference>
<dbReference type="InterPro" id="IPR013088">
    <property type="entry name" value="Znf_NHR/GATA"/>
</dbReference>
<dbReference type="PRINTS" id="PR00047">
    <property type="entry name" value="STROIDFINGER"/>
</dbReference>
<dbReference type="SMART" id="SM00399">
    <property type="entry name" value="ZnF_C4"/>
    <property type="match status" value="1"/>
</dbReference>
<evidence type="ECO:0000313" key="13">
    <source>
        <dbReference type="Proteomes" id="UP000887577"/>
    </source>
</evidence>
<dbReference type="CDD" id="cd06157">
    <property type="entry name" value="NR_LBD"/>
    <property type="match status" value="1"/>
</dbReference>
<dbReference type="InterPro" id="IPR035500">
    <property type="entry name" value="NHR-like_dom_sf"/>
</dbReference>
<keyword evidence="8" id="KW-0804">Transcription</keyword>
<evidence type="ECO:0000256" key="3">
    <source>
        <dbReference type="ARBA" id="ARBA00022723"/>
    </source>
</evidence>
<dbReference type="GO" id="GO:0000978">
    <property type="term" value="F:RNA polymerase II cis-regulatory region sequence-specific DNA binding"/>
    <property type="evidence" value="ECO:0007669"/>
    <property type="project" value="InterPro"/>
</dbReference>
<dbReference type="PANTHER" id="PTHR46587:SF7">
    <property type="entry name" value="NUCLEAR HORMONE RECEPTOR FAMILY MEMBER NHR-19"/>
    <property type="match status" value="1"/>
</dbReference>
<feature type="domain" description="Nuclear receptor" evidence="11">
    <location>
        <begin position="8"/>
        <end position="84"/>
    </location>
</feature>
<keyword evidence="13" id="KW-1185">Reference proteome</keyword>
<dbReference type="PROSITE" id="PS51843">
    <property type="entry name" value="NR_LBD"/>
    <property type="match status" value="1"/>
</dbReference>
<proteinExistence type="inferred from homology"/>
<dbReference type="CDD" id="cd06960">
    <property type="entry name" value="NR_DBD_HNF4A"/>
    <property type="match status" value="1"/>
</dbReference>
<evidence type="ECO:0000256" key="8">
    <source>
        <dbReference type="ARBA" id="ARBA00023163"/>
    </source>
</evidence>
<dbReference type="AlphaFoldDB" id="A0A914YGK4"/>
<keyword evidence="9" id="KW-0675">Receptor</keyword>
<reference evidence="14" key="1">
    <citation type="submission" date="2022-11" db="UniProtKB">
        <authorList>
            <consortium name="WormBaseParasite"/>
        </authorList>
    </citation>
    <scope>IDENTIFICATION</scope>
</reference>
<keyword evidence="5" id="KW-0862">Zinc</keyword>
<dbReference type="InterPro" id="IPR049636">
    <property type="entry name" value="HNF4-like_DBD"/>
</dbReference>
<evidence type="ECO:0000256" key="10">
    <source>
        <dbReference type="ARBA" id="ARBA00023242"/>
    </source>
</evidence>
<dbReference type="SMART" id="SM00430">
    <property type="entry name" value="HOLI"/>
    <property type="match status" value="1"/>
</dbReference>
<accession>A0A914YGK4</accession>
<keyword evidence="6" id="KW-0805">Transcription regulation</keyword>
<keyword evidence="3" id="KW-0479">Metal-binding</keyword>
<dbReference type="GO" id="GO:0005634">
    <property type="term" value="C:nucleus"/>
    <property type="evidence" value="ECO:0007669"/>
    <property type="project" value="UniProtKB-SubCell"/>
</dbReference>
<evidence type="ECO:0000256" key="2">
    <source>
        <dbReference type="ARBA" id="ARBA00005993"/>
    </source>
</evidence>
<dbReference type="Pfam" id="PF00105">
    <property type="entry name" value="zf-C4"/>
    <property type="match status" value="1"/>
</dbReference>
<dbReference type="InterPro" id="IPR000536">
    <property type="entry name" value="Nucl_hrmn_rcpt_lig-bd"/>
</dbReference>
<evidence type="ECO:0000259" key="11">
    <source>
        <dbReference type="PROSITE" id="PS51030"/>
    </source>
</evidence>
<dbReference type="Proteomes" id="UP000887577">
    <property type="component" value="Unplaced"/>
</dbReference>
<organism evidence="13 14">
    <name type="scientific">Panagrolaimus superbus</name>
    <dbReference type="NCBI Taxonomy" id="310955"/>
    <lineage>
        <taxon>Eukaryota</taxon>
        <taxon>Metazoa</taxon>
        <taxon>Ecdysozoa</taxon>
        <taxon>Nematoda</taxon>
        <taxon>Chromadorea</taxon>
        <taxon>Rhabditida</taxon>
        <taxon>Tylenchina</taxon>
        <taxon>Panagrolaimomorpha</taxon>
        <taxon>Panagrolaimoidea</taxon>
        <taxon>Panagrolaimidae</taxon>
        <taxon>Panagrolaimus</taxon>
    </lineage>
</organism>
<feature type="domain" description="NR LBD" evidence="12">
    <location>
        <begin position="126"/>
        <end position="400"/>
    </location>
</feature>
<evidence type="ECO:0000256" key="1">
    <source>
        <dbReference type="ARBA" id="ARBA00004123"/>
    </source>
</evidence>
<dbReference type="PROSITE" id="PS51030">
    <property type="entry name" value="NUCLEAR_REC_DBD_2"/>
    <property type="match status" value="1"/>
</dbReference>